<evidence type="ECO:0000313" key="2">
    <source>
        <dbReference type="Proteomes" id="UP001497700"/>
    </source>
</evidence>
<keyword evidence="2" id="KW-1185">Reference proteome</keyword>
<dbReference type="Proteomes" id="UP001497700">
    <property type="component" value="Unassembled WGS sequence"/>
</dbReference>
<proteinExistence type="predicted"/>
<accession>A0ACB9YSA4</accession>
<dbReference type="EMBL" id="MU393537">
    <property type="protein sequence ID" value="KAI4861986.1"/>
    <property type="molecule type" value="Genomic_DNA"/>
</dbReference>
<organism evidence="1 2">
    <name type="scientific">Hypoxylon rubiginosum</name>
    <dbReference type="NCBI Taxonomy" id="110542"/>
    <lineage>
        <taxon>Eukaryota</taxon>
        <taxon>Fungi</taxon>
        <taxon>Dikarya</taxon>
        <taxon>Ascomycota</taxon>
        <taxon>Pezizomycotina</taxon>
        <taxon>Sordariomycetes</taxon>
        <taxon>Xylariomycetidae</taxon>
        <taxon>Xylariales</taxon>
        <taxon>Hypoxylaceae</taxon>
        <taxon>Hypoxylon</taxon>
    </lineage>
</organism>
<comment type="caution">
    <text evidence="1">The sequence shown here is derived from an EMBL/GenBank/DDBJ whole genome shotgun (WGS) entry which is preliminary data.</text>
</comment>
<sequence length="575" mass="60653">MEASDLTLTYLDRQASTATYNSRLEWVQSLNFGGTSDWAMDLETSYYGNGSEVRTGSGVVYIDPSVLTDPDATIACEPPCTFVLPPWILSTSTVITQPPITETILEMYPSVQTLNNGVTSTVYVSVTTVTTITLPPVTTDMIDLPGPYPEADPTTKPGPPPGPPPREKVGSVHVTSGKPKPTCVSGCGSLCGFNCKPEIPCIGICGCIGFGCPAGGSCLGPGCGSGTDSDGGDDNPEHCSTTYTVTNCQIACSITDFGTSVTTTCFSTSCVTVPACSETGFTTTPETITFACPWTTALASAIWTPSDPDALPPPTTFIDCNFHGQDPDQGVTAQYCVCSGSTFPASSDTKYPGESCPYTKLPTQTTAVSTLKEVVTTSNCQVCTYAGLNADCTTINGCTPTTTVKSTSTVTLPDTTVTVTPTADCAFWDEGWGYRFEIYKIAYWATDGGKKLHNEENGCAGCIERAIVSAGGPKISCKGQGLDIQKRIDGIGENEADGFRPDREKRAAMTVAASYLPPSSIPTYTYATSMTSTPRYTPMTWVGTDTQPVILTPTIMSEEVVVFTNVVPFVPTATR</sequence>
<evidence type="ECO:0000313" key="1">
    <source>
        <dbReference type="EMBL" id="KAI4861986.1"/>
    </source>
</evidence>
<reference evidence="1 2" key="1">
    <citation type="journal article" date="2022" name="New Phytol.">
        <title>Ecological generalism drives hyperdiversity of secondary metabolite gene clusters in xylarialean endophytes.</title>
        <authorList>
            <person name="Franco M.E.E."/>
            <person name="Wisecaver J.H."/>
            <person name="Arnold A.E."/>
            <person name="Ju Y.M."/>
            <person name="Slot J.C."/>
            <person name="Ahrendt S."/>
            <person name="Moore L.P."/>
            <person name="Eastman K.E."/>
            <person name="Scott K."/>
            <person name="Konkel Z."/>
            <person name="Mondo S.J."/>
            <person name="Kuo A."/>
            <person name="Hayes R.D."/>
            <person name="Haridas S."/>
            <person name="Andreopoulos B."/>
            <person name="Riley R."/>
            <person name="LaButti K."/>
            <person name="Pangilinan J."/>
            <person name="Lipzen A."/>
            <person name="Amirebrahimi M."/>
            <person name="Yan J."/>
            <person name="Adam C."/>
            <person name="Keymanesh K."/>
            <person name="Ng V."/>
            <person name="Louie K."/>
            <person name="Northen T."/>
            <person name="Drula E."/>
            <person name="Henrissat B."/>
            <person name="Hsieh H.M."/>
            <person name="Youens-Clark K."/>
            <person name="Lutzoni F."/>
            <person name="Miadlikowska J."/>
            <person name="Eastwood D.C."/>
            <person name="Hamelin R.C."/>
            <person name="Grigoriev I.V."/>
            <person name="U'Ren J.M."/>
        </authorList>
    </citation>
    <scope>NUCLEOTIDE SEQUENCE [LARGE SCALE GENOMIC DNA]</scope>
    <source>
        <strain evidence="1 2">CBS 119005</strain>
    </source>
</reference>
<protein>
    <submittedName>
        <fullName evidence="1">Uncharacterized protein</fullName>
    </submittedName>
</protein>
<gene>
    <name evidence="1" type="ORF">F4820DRAFT_451451</name>
</gene>
<name>A0ACB9YSA4_9PEZI</name>